<sequence length="72" mass="7711">MKFVTVIFTLSAMLGAVSAIGYADALPQPEVIDVSGLKKRQGGTTPPPISPRKREYEAEAEAPVEEQARPAK</sequence>
<evidence type="ECO:0000313" key="3">
    <source>
        <dbReference type="EMBL" id="KAF2109806.1"/>
    </source>
</evidence>
<proteinExistence type="predicted"/>
<protein>
    <submittedName>
        <fullName evidence="3">Uncharacterized protein</fullName>
    </submittedName>
</protein>
<dbReference type="OrthoDB" id="4352369at2759"/>
<evidence type="ECO:0000313" key="4">
    <source>
        <dbReference type="Proteomes" id="UP000799770"/>
    </source>
</evidence>
<keyword evidence="2" id="KW-0732">Signal</keyword>
<feature type="region of interest" description="Disordered" evidence="1">
    <location>
        <begin position="35"/>
        <end position="72"/>
    </location>
</feature>
<name>A0A6A5YRT9_9PLEO</name>
<feature type="signal peptide" evidence="2">
    <location>
        <begin position="1"/>
        <end position="19"/>
    </location>
</feature>
<dbReference type="EMBL" id="ML977341">
    <property type="protein sequence ID" value="KAF2109806.1"/>
    <property type="molecule type" value="Genomic_DNA"/>
</dbReference>
<accession>A0A6A5YRT9</accession>
<organism evidence="3 4">
    <name type="scientific">Lophiotrema nucula</name>
    <dbReference type="NCBI Taxonomy" id="690887"/>
    <lineage>
        <taxon>Eukaryota</taxon>
        <taxon>Fungi</taxon>
        <taxon>Dikarya</taxon>
        <taxon>Ascomycota</taxon>
        <taxon>Pezizomycotina</taxon>
        <taxon>Dothideomycetes</taxon>
        <taxon>Pleosporomycetidae</taxon>
        <taxon>Pleosporales</taxon>
        <taxon>Lophiotremataceae</taxon>
        <taxon>Lophiotrema</taxon>
    </lineage>
</organism>
<evidence type="ECO:0000256" key="1">
    <source>
        <dbReference type="SAM" id="MobiDB-lite"/>
    </source>
</evidence>
<reference evidence="3" key="1">
    <citation type="journal article" date="2020" name="Stud. Mycol.">
        <title>101 Dothideomycetes genomes: a test case for predicting lifestyles and emergence of pathogens.</title>
        <authorList>
            <person name="Haridas S."/>
            <person name="Albert R."/>
            <person name="Binder M."/>
            <person name="Bloem J."/>
            <person name="Labutti K."/>
            <person name="Salamov A."/>
            <person name="Andreopoulos B."/>
            <person name="Baker S."/>
            <person name="Barry K."/>
            <person name="Bills G."/>
            <person name="Bluhm B."/>
            <person name="Cannon C."/>
            <person name="Castanera R."/>
            <person name="Culley D."/>
            <person name="Daum C."/>
            <person name="Ezra D."/>
            <person name="Gonzalez J."/>
            <person name="Henrissat B."/>
            <person name="Kuo A."/>
            <person name="Liang C."/>
            <person name="Lipzen A."/>
            <person name="Lutzoni F."/>
            <person name="Magnuson J."/>
            <person name="Mondo S."/>
            <person name="Nolan M."/>
            <person name="Ohm R."/>
            <person name="Pangilinan J."/>
            <person name="Park H.-J."/>
            <person name="Ramirez L."/>
            <person name="Alfaro M."/>
            <person name="Sun H."/>
            <person name="Tritt A."/>
            <person name="Yoshinaga Y."/>
            <person name="Zwiers L.-H."/>
            <person name="Turgeon B."/>
            <person name="Goodwin S."/>
            <person name="Spatafora J."/>
            <person name="Crous P."/>
            <person name="Grigoriev I."/>
        </authorList>
    </citation>
    <scope>NUCLEOTIDE SEQUENCE</scope>
    <source>
        <strain evidence="3">CBS 627.86</strain>
    </source>
</reference>
<feature type="chain" id="PRO_5025339566" evidence="2">
    <location>
        <begin position="20"/>
        <end position="72"/>
    </location>
</feature>
<evidence type="ECO:0000256" key="2">
    <source>
        <dbReference type="SAM" id="SignalP"/>
    </source>
</evidence>
<dbReference type="Proteomes" id="UP000799770">
    <property type="component" value="Unassembled WGS sequence"/>
</dbReference>
<gene>
    <name evidence="3" type="ORF">BDV96DRAFT_651772</name>
</gene>
<dbReference type="AlphaFoldDB" id="A0A6A5YRT9"/>
<keyword evidence="4" id="KW-1185">Reference proteome</keyword>